<dbReference type="GO" id="GO:0030488">
    <property type="term" value="P:tRNA methylation"/>
    <property type="evidence" value="ECO:0007669"/>
    <property type="project" value="TreeGrafter"/>
</dbReference>
<comment type="similarity">
    <text evidence="10">Belongs to the MnmG family. TrmFO subfamily.</text>
</comment>
<dbReference type="RefSeq" id="WP_237383052.1">
    <property type="nucleotide sequence ID" value="NZ_CP071793.1"/>
</dbReference>
<proteinExistence type="inferred from homology"/>
<dbReference type="AlphaFoldDB" id="A0A8A4TU06"/>
<dbReference type="PANTHER" id="PTHR11806">
    <property type="entry name" value="GLUCOSE INHIBITED DIVISION PROTEIN A"/>
    <property type="match status" value="1"/>
</dbReference>
<dbReference type="InterPro" id="IPR002218">
    <property type="entry name" value="MnmG-rel"/>
</dbReference>
<comment type="subcellular location">
    <subcellularLocation>
        <location evidence="10">Cytoplasm</location>
    </subcellularLocation>
</comment>
<reference evidence="12" key="1">
    <citation type="submission" date="2021-03" db="EMBL/GenBank/DDBJ databases">
        <title>Acanthopleuribacteraceae sp. M133.</title>
        <authorList>
            <person name="Wang G."/>
        </authorList>
    </citation>
    <scope>NUCLEOTIDE SEQUENCE</scope>
    <source>
        <strain evidence="12">M133</strain>
    </source>
</reference>
<dbReference type="SUPFAM" id="SSF51905">
    <property type="entry name" value="FAD/NAD(P)-binding domain"/>
    <property type="match status" value="1"/>
</dbReference>
<gene>
    <name evidence="10 12" type="primary">trmFO</name>
    <name evidence="12" type="ORF">J3U87_10840</name>
</gene>
<keyword evidence="9 10" id="KW-0520">NAD</keyword>
<dbReference type="HAMAP" id="MF_01037">
    <property type="entry name" value="TrmFO"/>
    <property type="match status" value="1"/>
</dbReference>
<dbReference type="GO" id="GO:0005829">
    <property type="term" value="C:cytosol"/>
    <property type="evidence" value="ECO:0007669"/>
    <property type="project" value="TreeGrafter"/>
</dbReference>
<keyword evidence="13" id="KW-1185">Reference proteome</keyword>
<keyword evidence="4 10" id="KW-0285">Flavoprotein</keyword>
<evidence type="ECO:0000256" key="4">
    <source>
        <dbReference type="ARBA" id="ARBA00022630"/>
    </source>
</evidence>
<dbReference type="GO" id="GO:0002098">
    <property type="term" value="P:tRNA wobble uridine modification"/>
    <property type="evidence" value="ECO:0007669"/>
    <property type="project" value="TreeGrafter"/>
</dbReference>
<dbReference type="PANTHER" id="PTHR11806:SF2">
    <property type="entry name" value="METHYLENETETRAHYDROFOLATE--TRNA-(URACIL-5-)-METHYLTRANSFERASE TRMFO"/>
    <property type="match status" value="1"/>
</dbReference>
<dbReference type="EC" id="2.1.1.74" evidence="10"/>
<evidence type="ECO:0000256" key="2">
    <source>
        <dbReference type="ARBA" id="ARBA00022490"/>
    </source>
</evidence>
<comment type="catalytic activity">
    <reaction evidence="10">
        <text>uridine(54) in tRNA + (6R)-5,10-methylene-5,6,7,8-tetrahydrofolate + NADH + H(+) = 5-methyluridine(54) in tRNA + (6S)-5,6,7,8-tetrahydrofolate + NAD(+)</text>
        <dbReference type="Rhea" id="RHEA:16873"/>
        <dbReference type="Rhea" id="RHEA-COMP:10167"/>
        <dbReference type="Rhea" id="RHEA-COMP:10193"/>
        <dbReference type="ChEBI" id="CHEBI:15378"/>
        <dbReference type="ChEBI" id="CHEBI:15636"/>
        <dbReference type="ChEBI" id="CHEBI:57453"/>
        <dbReference type="ChEBI" id="CHEBI:57540"/>
        <dbReference type="ChEBI" id="CHEBI:57945"/>
        <dbReference type="ChEBI" id="CHEBI:65315"/>
        <dbReference type="ChEBI" id="CHEBI:74447"/>
        <dbReference type="EC" id="2.1.1.74"/>
    </reaction>
</comment>
<keyword evidence="6 10" id="KW-0819">tRNA processing</keyword>
<keyword evidence="8 10" id="KW-0521">NADP</keyword>
<dbReference type="GO" id="GO:0047151">
    <property type="term" value="F:tRNA (uracil(54)-C5)-methyltransferase activity, 5,10-methylenetetrahydrofolate-dependent"/>
    <property type="evidence" value="ECO:0007669"/>
    <property type="project" value="UniProtKB-UniRule"/>
</dbReference>
<evidence type="ECO:0000256" key="8">
    <source>
        <dbReference type="ARBA" id="ARBA00022857"/>
    </source>
</evidence>
<dbReference type="NCBIfam" id="NF003739">
    <property type="entry name" value="PRK05335.1"/>
    <property type="match status" value="1"/>
</dbReference>
<evidence type="ECO:0000313" key="13">
    <source>
        <dbReference type="Proteomes" id="UP000663929"/>
    </source>
</evidence>
<evidence type="ECO:0000256" key="3">
    <source>
        <dbReference type="ARBA" id="ARBA00022603"/>
    </source>
</evidence>
<evidence type="ECO:0000256" key="7">
    <source>
        <dbReference type="ARBA" id="ARBA00022827"/>
    </source>
</evidence>
<keyword evidence="3 10" id="KW-0489">Methyltransferase</keyword>
<keyword evidence="5 10" id="KW-0808">Transferase</keyword>
<dbReference type="KEGG" id="scor:J3U87_10840"/>
<dbReference type="InterPro" id="IPR036188">
    <property type="entry name" value="FAD/NAD-bd_sf"/>
</dbReference>
<dbReference type="Gene3D" id="3.50.50.60">
    <property type="entry name" value="FAD/NAD(P)-binding domain"/>
    <property type="match status" value="2"/>
</dbReference>
<evidence type="ECO:0000256" key="6">
    <source>
        <dbReference type="ARBA" id="ARBA00022694"/>
    </source>
</evidence>
<protein>
    <recommendedName>
        <fullName evidence="10">Methylenetetrahydrofolate--tRNA-(uracil-5-)-methyltransferase TrmFO</fullName>
        <ecNumber evidence="10">2.1.1.74</ecNumber>
    </recommendedName>
    <alternativeName>
        <fullName evidence="10">Folate-dependent tRNA (uracil-5-)-methyltransferase</fullName>
    </alternativeName>
    <alternativeName>
        <fullName evidence="10">Folate-dependent tRNA(M-5-U54)-methyltransferase</fullName>
    </alternativeName>
</protein>
<organism evidence="12 13">
    <name type="scientific">Sulfidibacter corallicola</name>
    <dbReference type="NCBI Taxonomy" id="2818388"/>
    <lineage>
        <taxon>Bacteria</taxon>
        <taxon>Pseudomonadati</taxon>
        <taxon>Acidobacteriota</taxon>
        <taxon>Holophagae</taxon>
        <taxon>Acanthopleuribacterales</taxon>
        <taxon>Acanthopleuribacteraceae</taxon>
        <taxon>Sulfidibacter</taxon>
    </lineage>
</organism>
<comment type="cofactor">
    <cofactor evidence="1 10">
        <name>FAD</name>
        <dbReference type="ChEBI" id="CHEBI:57692"/>
    </cofactor>
</comment>
<dbReference type="InterPro" id="IPR040131">
    <property type="entry name" value="MnmG_N"/>
</dbReference>
<dbReference type="InterPro" id="IPR004417">
    <property type="entry name" value="TrmFO"/>
</dbReference>
<evidence type="ECO:0000256" key="9">
    <source>
        <dbReference type="ARBA" id="ARBA00023027"/>
    </source>
</evidence>
<dbReference type="NCBIfam" id="TIGR00137">
    <property type="entry name" value="gid_trmFO"/>
    <property type="match status" value="1"/>
</dbReference>
<dbReference type="Pfam" id="PF01134">
    <property type="entry name" value="GIDA"/>
    <property type="match status" value="1"/>
</dbReference>
<feature type="binding site" evidence="10">
    <location>
        <begin position="9"/>
        <end position="14"/>
    </location>
    <ligand>
        <name>FAD</name>
        <dbReference type="ChEBI" id="CHEBI:57692"/>
    </ligand>
</feature>
<evidence type="ECO:0000256" key="1">
    <source>
        <dbReference type="ARBA" id="ARBA00001974"/>
    </source>
</evidence>
<accession>A0A8A4TU06</accession>
<evidence type="ECO:0000256" key="10">
    <source>
        <dbReference type="HAMAP-Rule" id="MF_01037"/>
    </source>
</evidence>
<comment type="function">
    <text evidence="10">Catalyzes the folate-dependent formation of 5-methyl-uridine at position 54 (M-5-U54) in all tRNAs.</text>
</comment>
<dbReference type="GO" id="GO:0050660">
    <property type="term" value="F:flavin adenine dinucleotide binding"/>
    <property type="evidence" value="ECO:0007669"/>
    <property type="project" value="UniProtKB-UniRule"/>
</dbReference>
<evidence type="ECO:0000256" key="5">
    <source>
        <dbReference type="ARBA" id="ARBA00022679"/>
    </source>
</evidence>
<evidence type="ECO:0000313" key="12">
    <source>
        <dbReference type="EMBL" id="QTD52953.1"/>
    </source>
</evidence>
<sequence length="453" mass="50777">MSQPVTIIGAGLAGTEAAHQLARRGIAVRLFEMRPNVDTDVHKTSDFAELVCSNSLRSDDPFHPVGLIKREMAGWDSLVIRAARASSVPAGSALAVDRERFSQVITEAMNENPLIEIVREEVAAIPDGPTILAAGPLCSDALSKDLYRFVGDDALYFYDAIAPVVEYDSLNLDVVFFQSRYNKGGGADYLNIPLDEEAYLEFHRSVVTGERVVPKKHEKMIFFEGCLPIEVMADRGVDTLRFGPMKPVGLVDPRTGRQPYAVIQLRQDNFARSHWNLVGFQTQLKWGEQKRILSALPGMEKARFVRYGMIHRNTYVDSSKHLKPTLQFRKRHDLFLAGQISGVEGYVESAASGLMAAIQMSRFLARKPMVPFPATTAMGALAHYVSFEGHDKLNPVNINFGIMAPLVHNRRMKKKERRLEYVRRAVRDMNTFAAEMEQQPFEMPDYETVKQAG</sequence>
<comment type="catalytic activity">
    <reaction evidence="10">
        <text>uridine(54) in tRNA + (6R)-5,10-methylene-5,6,7,8-tetrahydrofolate + NADPH + H(+) = 5-methyluridine(54) in tRNA + (6S)-5,6,7,8-tetrahydrofolate + NADP(+)</text>
        <dbReference type="Rhea" id="RHEA:62372"/>
        <dbReference type="Rhea" id="RHEA-COMP:10167"/>
        <dbReference type="Rhea" id="RHEA-COMP:10193"/>
        <dbReference type="ChEBI" id="CHEBI:15378"/>
        <dbReference type="ChEBI" id="CHEBI:15636"/>
        <dbReference type="ChEBI" id="CHEBI:57453"/>
        <dbReference type="ChEBI" id="CHEBI:57783"/>
        <dbReference type="ChEBI" id="CHEBI:58349"/>
        <dbReference type="ChEBI" id="CHEBI:65315"/>
        <dbReference type="ChEBI" id="CHEBI:74447"/>
        <dbReference type="EC" id="2.1.1.74"/>
    </reaction>
</comment>
<dbReference type="Proteomes" id="UP000663929">
    <property type="component" value="Chromosome"/>
</dbReference>
<dbReference type="EMBL" id="CP071793">
    <property type="protein sequence ID" value="QTD52953.1"/>
    <property type="molecule type" value="Genomic_DNA"/>
</dbReference>
<evidence type="ECO:0000259" key="11">
    <source>
        <dbReference type="Pfam" id="PF01134"/>
    </source>
</evidence>
<feature type="domain" description="MnmG N-terminal" evidence="11">
    <location>
        <begin position="5"/>
        <end position="367"/>
    </location>
</feature>
<name>A0A8A4TU06_SULCO</name>
<keyword evidence="2 10" id="KW-0963">Cytoplasm</keyword>
<keyword evidence="7 10" id="KW-0274">FAD</keyword>